<name>A0A9W8MJG5_9AGAR</name>
<feature type="non-terminal residue" evidence="1">
    <location>
        <position position="49"/>
    </location>
</feature>
<comment type="caution">
    <text evidence="1">The sequence shown here is derived from an EMBL/GenBank/DDBJ whole genome shotgun (WGS) entry which is preliminary data.</text>
</comment>
<keyword evidence="2" id="KW-1185">Reference proteome</keyword>
<evidence type="ECO:0000313" key="2">
    <source>
        <dbReference type="Proteomes" id="UP001140091"/>
    </source>
</evidence>
<dbReference type="AlphaFoldDB" id="A0A9W8MJG5"/>
<accession>A0A9W8MJG5</accession>
<gene>
    <name evidence="1" type="ORF">H1R20_g4939</name>
</gene>
<proteinExistence type="predicted"/>
<dbReference type="Proteomes" id="UP001140091">
    <property type="component" value="Unassembled WGS sequence"/>
</dbReference>
<protein>
    <recommendedName>
        <fullName evidence="3">F-box domain-containing protein</fullName>
    </recommendedName>
</protein>
<sequence>MFSDLPLDIARAVFELAAEAGDGLSCALVSKQVRPWCVVLRYYYHRPAS</sequence>
<evidence type="ECO:0000313" key="1">
    <source>
        <dbReference type="EMBL" id="KAJ2932167.1"/>
    </source>
</evidence>
<dbReference type="EMBL" id="JANBPK010000779">
    <property type="protein sequence ID" value="KAJ2932167.1"/>
    <property type="molecule type" value="Genomic_DNA"/>
</dbReference>
<dbReference type="OrthoDB" id="3145912at2759"/>
<reference evidence="1" key="1">
    <citation type="submission" date="2022-06" db="EMBL/GenBank/DDBJ databases">
        <title>Genome Sequence of Candolleomyces eurysporus.</title>
        <authorList>
            <person name="Buettner E."/>
        </authorList>
    </citation>
    <scope>NUCLEOTIDE SEQUENCE</scope>
    <source>
        <strain evidence="1">VTCC 930004</strain>
    </source>
</reference>
<evidence type="ECO:0008006" key="3">
    <source>
        <dbReference type="Google" id="ProtNLM"/>
    </source>
</evidence>
<organism evidence="1 2">
    <name type="scientific">Candolleomyces eurysporus</name>
    <dbReference type="NCBI Taxonomy" id="2828524"/>
    <lineage>
        <taxon>Eukaryota</taxon>
        <taxon>Fungi</taxon>
        <taxon>Dikarya</taxon>
        <taxon>Basidiomycota</taxon>
        <taxon>Agaricomycotina</taxon>
        <taxon>Agaricomycetes</taxon>
        <taxon>Agaricomycetidae</taxon>
        <taxon>Agaricales</taxon>
        <taxon>Agaricineae</taxon>
        <taxon>Psathyrellaceae</taxon>
        <taxon>Candolleomyces</taxon>
    </lineage>
</organism>